<comment type="caution">
    <text evidence="1">The sequence shown here is derived from an EMBL/GenBank/DDBJ whole genome shotgun (WGS) entry which is preliminary data.</text>
</comment>
<sequence>MTSPRTLLTALRRDALRDALLATVDLLRRRRAADVPERDIDDYVALDWLEWHGGTLRLTTVGDNVCKQLFARLT</sequence>
<dbReference type="RefSeq" id="WP_251778528.1">
    <property type="nucleotide sequence ID" value="NZ_JAMKFE010000006.1"/>
</dbReference>
<gene>
    <name evidence="1" type="ORF">M8A51_11470</name>
</gene>
<dbReference type="Proteomes" id="UP001165541">
    <property type="component" value="Unassembled WGS sequence"/>
</dbReference>
<proteinExistence type="predicted"/>
<accession>A0ABT0YN43</accession>
<evidence type="ECO:0000313" key="1">
    <source>
        <dbReference type="EMBL" id="MCM5680153.1"/>
    </source>
</evidence>
<dbReference type="EMBL" id="JAMKFE010000006">
    <property type="protein sequence ID" value="MCM5680153.1"/>
    <property type="molecule type" value="Genomic_DNA"/>
</dbReference>
<protein>
    <submittedName>
        <fullName evidence="1">Uncharacterized protein</fullName>
    </submittedName>
</protein>
<name>A0ABT0YN43_9BURK</name>
<organism evidence="1 2">
    <name type="scientific">Caldimonas mangrovi</name>
    <dbReference type="NCBI Taxonomy" id="2944811"/>
    <lineage>
        <taxon>Bacteria</taxon>
        <taxon>Pseudomonadati</taxon>
        <taxon>Pseudomonadota</taxon>
        <taxon>Betaproteobacteria</taxon>
        <taxon>Burkholderiales</taxon>
        <taxon>Sphaerotilaceae</taxon>
        <taxon>Caldimonas</taxon>
    </lineage>
</organism>
<keyword evidence="2" id="KW-1185">Reference proteome</keyword>
<reference evidence="1" key="1">
    <citation type="submission" date="2022-05" db="EMBL/GenBank/DDBJ databases">
        <title>Schlegelella sp. nov., isolated from mangrove soil.</title>
        <authorList>
            <person name="Liu Y."/>
            <person name="Ge X."/>
            <person name="Liu W."/>
        </authorList>
    </citation>
    <scope>NUCLEOTIDE SEQUENCE</scope>
    <source>
        <strain evidence="1">S2-27</strain>
    </source>
</reference>
<evidence type="ECO:0000313" key="2">
    <source>
        <dbReference type="Proteomes" id="UP001165541"/>
    </source>
</evidence>